<name>A0A0M8MQF9_9MICO</name>
<accession>A0A0M8MQF9</accession>
<sequence>MRVFESTPRVDLPDLHVAVCGDWHGSVGWMRSVARALQRTAPQVKTVLHVGDWWMDLNASDSICRKAGIDRIIVTLGNHEPWAAITPLLNAHPGKAIRVSEVTWVLPRPFRMTIGGREVLSVGGAASVDREWRTEGRDWWPEELITDDDVETAKRGGPADVLLTHESPEPSPVAEVSRILAENPLGLSADARAASTASRERISAVWEATRPPLMFHGHMHTYGQGTQDDGRTVISLGADEQAGNVALLDLDNMTVEMPALREIRGY</sequence>
<proteinExistence type="predicted"/>
<evidence type="ECO:0000313" key="2">
    <source>
        <dbReference type="EMBL" id="KOS12234.1"/>
    </source>
</evidence>
<dbReference type="AlphaFoldDB" id="A0A0M8MQF9"/>
<dbReference type="InterPro" id="IPR029052">
    <property type="entry name" value="Metallo-depent_PP-like"/>
</dbReference>
<dbReference type="Gene3D" id="3.60.21.10">
    <property type="match status" value="1"/>
</dbReference>
<dbReference type="Proteomes" id="UP000037737">
    <property type="component" value="Unassembled WGS sequence"/>
</dbReference>
<dbReference type="CDD" id="cd00838">
    <property type="entry name" value="MPP_superfamily"/>
    <property type="match status" value="1"/>
</dbReference>
<protein>
    <recommendedName>
        <fullName evidence="1">Calcineurin-like phosphoesterase domain-containing protein</fullName>
    </recommendedName>
</protein>
<dbReference type="InterPro" id="IPR004843">
    <property type="entry name" value="Calcineurin-like_PHP"/>
</dbReference>
<evidence type="ECO:0000259" key="1">
    <source>
        <dbReference type="Pfam" id="PF00149"/>
    </source>
</evidence>
<gene>
    <name evidence="2" type="ORF">XI38_02340</name>
</gene>
<dbReference type="Pfam" id="PF00149">
    <property type="entry name" value="Metallophos"/>
    <property type="match status" value="1"/>
</dbReference>
<feature type="domain" description="Calcineurin-like phosphoesterase" evidence="1">
    <location>
        <begin position="16"/>
        <end position="222"/>
    </location>
</feature>
<organism evidence="2 3">
    <name type="scientific">Microbacterium aurantiacum</name>
    <dbReference type="NCBI Taxonomy" id="162393"/>
    <lineage>
        <taxon>Bacteria</taxon>
        <taxon>Bacillati</taxon>
        <taxon>Actinomycetota</taxon>
        <taxon>Actinomycetes</taxon>
        <taxon>Micrococcales</taxon>
        <taxon>Microbacteriaceae</taxon>
        <taxon>Microbacterium</taxon>
    </lineage>
</organism>
<reference evidence="2" key="1">
    <citation type="submission" date="2015-04" db="EMBL/GenBank/DDBJ databases">
        <title>Complete genome sequence of Microbacterium chocolatum SIT 101, a bacterium enantioselectively hydrolyzing mesomeric diesters.</title>
        <authorList>
            <person name="Li X."/>
            <person name="Xu Y."/>
        </authorList>
    </citation>
    <scope>NUCLEOTIDE SEQUENCE [LARGE SCALE GENOMIC DNA]</scope>
    <source>
        <strain evidence="2">SIT 101</strain>
    </source>
</reference>
<dbReference type="OrthoDB" id="5380150at2"/>
<keyword evidence="3" id="KW-1185">Reference proteome</keyword>
<dbReference type="EMBL" id="LAVO01000001">
    <property type="protein sequence ID" value="KOS12234.1"/>
    <property type="molecule type" value="Genomic_DNA"/>
</dbReference>
<dbReference type="GO" id="GO:0016787">
    <property type="term" value="F:hydrolase activity"/>
    <property type="evidence" value="ECO:0007669"/>
    <property type="project" value="InterPro"/>
</dbReference>
<comment type="caution">
    <text evidence="2">The sequence shown here is derived from an EMBL/GenBank/DDBJ whole genome shotgun (WGS) entry which is preliminary data.</text>
</comment>
<dbReference type="PATRIC" id="fig|84292.3.peg.486"/>
<evidence type="ECO:0000313" key="3">
    <source>
        <dbReference type="Proteomes" id="UP000037737"/>
    </source>
</evidence>
<dbReference type="SUPFAM" id="SSF56300">
    <property type="entry name" value="Metallo-dependent phosphatases"/>
    <property type="match status" value="1"/>
</dbReference>
<dbReference type="KEGG" id="mcw:A8L33_03945"/>